<reference evidence="4" key="1">
    <citation type="journal article" date="2019" name="Int. J. Syst. Evol. Microbiol.">
        <title>The Global Catalogue of Microorganisms (GCM) 10K type strain sequencing project: providing services to taxonomists for standard genome sequencing and annotation.</title>
        <authorList>
            <consortium name="The Broad Institute Genomics Platform"/>
            <consortium name="The Broad Institute Genome Sequencing Center for Infectious Disease"/>
            <person name="Wu L."/>
            <person name="Ma J."/>
        </authorList>
    </citation>
    <scope>NUCLEOTIDE SEQUENCE [LARGE SCALE GENOMIC DNA]</scope>
    <source>
        <strain evidence="4">R28</strain>
    </source>
</reference>
<accession>A0ABW4VZX6</accession>
<feature type="transmembrane region" description="Helical" evidence="1">
    <location>
        <begin position="6"/>
        <end position="27"/>
    </location>
</feature>
<dbReference type="InterPro" id="IPR006976">
    <property type="entry name" value="VanZ-like"/>
</dbReference>
<feature type="domain" description="VanZ-like" evidence="2">
    <location>
        <begin position="47"/>
        <end position="172"/>
    </location>
</feature>
<dbReference type="PANTHER" id="PTHR36834:SF1">
    <property type="entry name" value="INTEGRAL MEMBRANE PROTEIN"/>
    <property type="match status" value="1"/>
</dbReference>
<name>A0ABW4VZX6_9BACI</name>
<feature type="transmembrane region" description="Helical" evidence="1">
    <location>
        <begin position="39"/>
        <end position="57"/>
    </location>
</feature>
<keyword evidence="4" id="KW-1185">Reference proteome</keyword>
<dbReference type="EMBL" id="JBHUHQ010000016">
    <property type="protein sequence ID" value="MFD2045129.1"/>
    <property type="molecule type" value="Genomic_DNA"/>
</dbReference>
<keyword evidence="1" id="KW-1133">Transmembrane helix</keyword>
<evidence type="ECO:0000313" key="3">
    <source>
        <dbReference type="EMBL" id="MFD2045129.1"/>
    </source>
</evidence>
<evidence type="ECO:0000259" key="2">
    <source>
        <dbReference type="Pfam" id="PF04892"/>
    </source>
</evidence>
<dbReference type="PANTHER" id="PTHR36834">
    <property type="entry name" value="MEMBRANE PROTEIN-RELATED"/>
    <property type="match status" value="1"/>
</dbReference>
<dbReference type="InterPro" id="IPR053150">
    <property type="entry name" value="Teicoplanin_resist-assoc"/>
</dbReference>
<evidence type="ECO:0000256" key="1">
    <source>
        <dbReference type="SAM" id="Phobius"/>
    </source>
</evidence>
<evidence type="ECO:0000313" key="4">
    <source>
        <dbReference type="Proteomes" id="UP001597383"/>
    </source>
</evidence>
<dbReference type="RefSeq" id="WP_377557744.1">
    <property type="nucleotide sequence ID" value="NZ_JBHUHQ010000016.1"/>
</dbReference>
<feature type="transmembrane region" description="Helical" evidence="1">
    <location>
        <begin position="119"/>
        <end position="143"/>
    </location>
</feature>
<comment type="caution">
    <text evidence="3">The sequence shown here is derived from an EMBL/GenBank/DDBJ whole genome shotgun (WGS) entry which is preliminary data.</text>
</comment>
<gene>
    <name evidence="3" type="ORF">ACFSJF_12685</name>
</gene>
<dbReference type="Proteomes" id="UP001597383">
    <property type="component" value="Unassembled WGS sequence"/>
</dbReference>
<protein>
    <submittedName>
        <fullName evidence="3">VanZ family protein</fullName>
    </submittedName>
</protein>
<feature type="transmembrane region" description="Helical" evidence="1">
    <location>
        <begin position="89"/>
        <end position="112"/>
    </location>
</feature>
<organism evidence="3 4">
    <name type="scientific">Ornithinibacillus salinisoli</name>
    <dbReference type="NCBI Taxonomy" id="1848459"/>
    <lineage>
        <taxon>Bacteria</taxon>
        <taxon>Bacillati</taxon>
        <taxon>Bacillota</taxon>
        <taxon>Bacilli</taxon>
        <taxon>Bacillales</taxon>
        <taxon>Bacillaceae</taxon>
        <taxon>Ornithinibacillus</taxon>
    </lineage>
</organism>
<keyword evidence="1" id="KW-0472">Membrane</keyword>
<dbReference type="Pfam" id="PF04892">
    <property type="entry name" value="VanZ"/>
    <property type="match status" value="1"/>
</dbReference>
<sequence length="187" mass="21074">MQYINGFPVLIIILSLTFYLPIRYIIVKRKEHRVNYYKEIVYILLIAYGESVVYLTVFPSPGANPSGEVSVNLIPFQTINRYFAFQGNAAIPIINLLGNVVVFIPIGLFAVFLNKKLSFMGAFLIGFSCSLSIEITQLILSFLKILSRSFDIDDIILNTLGVLLGFIIIKLILSLNNLIRNVPLIKK</sequence>
<keyword evidence="1" id="KW-0812">Transmembrane</keyword>
<feature type="transmembrane region" description="Helical" evidence="1">
    <location>
        <begin position="155"/>
        <end position="179"/>
    </location>
</feature>
<proteinExistence type="predicted"/>